<dbReference type="EMBL" id="JAINZZ010000001">
    <property type="protein sequence ID" value="MBY8876251.1"/>
    <property type="molecule type" value="Genomic_DNA"/>
</dbReference>
<dbReference type="RefSeq" id="WP_222959517.1">
    <property type="nucleotide sequence ID" value="NZ_JAINZZ010000001.1"/>
</dbReference>
<feature type="compositionally biased region" description="Basic and acidic residues" evidence="1">
    <location>
        <begin position="317"/>
        <end position="326"/>
    </location>
</feature>
<dbReference type="Proteomes" id="UP000778578">
    <property type="component" value="Unassembled WGS sequence"/>
</dbReference>
<accession>A0ABS7PZC8</accession>
<dbReference type="InterPro" id="IPR050627">
    <property type="entry name" value="Nitroreductase/BluB"/>
</dbReference>
<evidence type="ECO:0008006" key="4">
    <source>
        <dbReference type="Google" id="ProtNLM"/>
    </source>
</evidence>
<protein>
    <recommendedName>
        <fullName evidence="4">Nitroreductase</fullName>
    </recommendedName>
</protein>
<gene>
    <name evidence="2" type="ORF">K7862_01165</name>
</gene>
<organism evidence="2 3">
    <name type="scientific">Actinacidiphila acidipaludis</name>
    <dbReference type="NCBI Taxonomy" id="2873382"/>
    <lineage>
        <taxon>Bacteria</taxon>
        <taxon>Bacillati</taxon>
        <taxon>Actinomycetota</taxon>
        <taxon>Actinomycetes</taxon>
        <taxon>Kitasatosporales</taxon>
        <taxon>Streptomycetaceae</taxon>
        <taxon>Actinacidiphila</taxon>
    </lineage>
</organism>
<feature type="region of interest" description="Disordered" evidence="1">
    <location>
        <begin position="307"/>
        <end position="326"/>
    </location>
</feature>
<dbReference type="Gene3D" id="3.40.109.10">
    <property type="entry name" value="NADH Oxidase"/>
    <property type="match status" value="2"/>
</dbReference>
<name>A0ABS7PZC8_9ACTN</name>
<dbReference type="NCBIfam" id="NF047509">
    <property type="entry name" value="Rv3131_FMN_oxido"/>
    <property type="match status" value="1"/>
</dbReference>
<evidence type="ECO:0000313" key="3">
    <source>
        <dbReference type="Proteomes" id="UP000778578"/>
    </source>
</evidence>
<comment type="caution">
    <text evidence="2">The sequence shown here is derived from an EMBL/GenBank/DDBJ whole genome shotgun (WGS) entry which is preliminary data.</text>
</comment>
<evidence type="ECO:0000313" key="2">
    <source>
        <dbReference type="EMBL" id="MBY8876251.1"/>
    </source>
</evidence>
<sequence>MSTAALDGATLEKLVSAAVAAPSIHNTQPWRFRLDPATTTIEVRAAADRTLRNTDPAGQALHLSAGAAVFNLRAAVAHFGWEPVVHLLPRPADPGFLAAVRLAGPRRAGDAWEGAELYDALWRRHSSRFPFDGPPVPDDIRAEITEAVTAEGAMLVFPGPAETARILQLTAEAERLAASDPGRSTESRAWVREGADDGIPALALGPRDATGHLPVRDYTTGRAAHPQEPAPFEERPAVAVLGTLHDRPADWLRAGQGLERALLVATAHGVRASLFSQAVEWPEAHWAMRDPRGGTAHVQMLIRFGYGPEGPATPRRPVHEVLDPGR</sequence>
<proteinExistence type="predicted"/>
<dbReference type="SUPFAM" id="SSF55469">
    <property type="entry name" value="FMN-dependent nitroreductase-like"/>
    <property type="match status" value="2"/>
</dbReference>
<evidence type="ECO:0000256" key="1">
    <source>
        <dbReference type="SAM" id="MobiDB-lite"/>
    </source>
</evidence>
<reference evidence="2 3" key="1">
    <citation type="submission" date="2021-08" db="EMBL/GenBank/DDBJ databases">
        <title>WGS of actinomycetes from Thailand.</title>
        <authorList>
            <person name="Thawai C."/>
        </authorList>
    </citation>
    <scope>NUCLEOTIDE SEQUENCE [LARGE SCALE GENOMIC DNA]</scope>
    <source>
        <strain evidence="2 3">PLK6-54</strain>
    </source>
</reference>
<dbReference type="InterPro" id="IPR000415">
    <property type="entry name" value="Nitroreductase-like"/>
</dbReference>
<dbReference type="PANTHER" id="PTHR23026:SF123">
    <property type="entry name" value="NAD(P)H NITROREDUCTASE RV3131-RELATED"/>
    <property type="match status" value="1"/>
</dbReference>
<dbReference type="PANTHER" id="PTHR23026">
    <property type="entry name" value="NADPH NITROREDUCTASE"/>
    <property type="match status" value="1"/>
</dbReference>
<keyword evidence="3" id="KW-1185">Reference proteome</keyword>